<gene>
    <name evidence="2" type="ORF">FDK13_27370</name>
</gene>
<dbReference type="Pfam" id="PF12771">
    <property type="entry name" value="SusD-like_2"/>
    <property type="match status" value="1"/>
</dbReference>
<protein>
    <submittedName>
        <fullName evidence="2">SusD/RagB family nutrient-binding outer membrane lipoprotein</fullName>
    </submittedName>
</protein>
<evidence type="ECO:0000313" key="3">
    <source>
        <dbReference type="Proteomes" id="UP000304900"/>
    </source>
</evidence>
<dbReference type="PROSITE" id="PS51257">
    <property type="entry name" value="PROKAR_LIPOPROTEIN"/>
    <property type="match status" value="1"/>
</dbReference>
<evidence type="ECO:0000256" key="1">
    <source>
        <dbReference type="SAM" id="SignalP"/>
    </source>
</evidence>
<dbReference type="AlphaFoldDB" id="A0A4U6CXY5"/>
<keyword evidence="3" id="KW-1185">Reference proteome</keyword>
<keyword evidence="2" id="KW-0449">Lipoprotein</keyword>
<dbReference type="RefSeq" id="WP_137343212.1">
    <property type="nucleotide sequence ID" value="NZ_BSQH01000008.1"/>
</dbReference>
<dbReference type="OrthoDB" id="843771at2"/>
<keyword evidence="1" id="KW-0732">Signal</keyword>
<proteinExistence type="predicted"/>
<organism evidence="2 3">
    <name type="scientific">Dyadobacter frigoris</name>
    <dbReference type="NCBI Taxonomy" id="2576211"/>
    <lineage>
        <taxon>Bacteria</taxon>
        <taxon>Pseudomonadati</taxon>
        <taxon>Bacteroidota</taxon>
        <taxon>Cytophagia</taxon>
        <taxon>Cytophagales</taxon>
        <taxon>Spirosomataceae</taxon>
        <taxon>Dyadobacter</taxon>
    </lineage>
</organism>
<feature type="signal peptide" evidence="1">
    <location>
        <begin position="1"/>
        <end position="20"/>
    </location>
</feature>
<comment type="caution">
    <text evidence="2">The sequence shown here is derived from an EMBL/GenBank/DDBJ whole genome shotgun (WGS) entry which is preliminary data.</text>
</comment>
<dbReference type="InterPro" id="IPR041662">
    <property type="entry name" value="SusD-like_2"/>
</dbReference>
<accession>A0A4U6CXY5</accession>
<feature type="chain" id="PRO_5020936786" evidence="1">
    <location>
        <begin position="21"/>
        <end position="515"/>
    </location>
</feature>
<dbReference type="Gene3D" id="1.25.40.390">
    <property type="match status" value="1"/>
</dbReference>
<dbReference type="SUPFAM" id="SSF48452">
    <property type="entry name" value="TPR-like"/>
    <property type="match status" value="1"/>
</dbReference>
<dbReference type="InterPro" id="IPR011990">
    <property type="entry name" value="TPR-like_helical_dom_sf"/>
</dbReference>
<name>A0A4U6CXY5_9BACT</name>
<reference evidence="2 3" key="1">
    <citation type="submission" date="2019-05" db="EMBL/GenBank/DDBJ databases">
        <title>Dyadobacter AR-3-8 sp. nov., isolated from arctic soil.</title>
        <authorList>
            <person name="Chaudhary D.K."/>
        </authorList>
    </citation>
    <scope>NUCLEOTIDE SEQUENCE [LARGE SCALE GENOMIC DNA]</scope>
    <source>
        <strain evidence="2 3">AR-3-8</strain>
    </source>
</reference>
<sequence>MKKLSFIPFLLLLLSLSCTNDFEEINTNPNSPDEVTNVGLLLPNVIRSAVNRNFESSYDRGSVAANLLASDYASNFSNWARADASGYFLWSNYDYIRDLNEVIMLSEEKGLKNYKGIAMVLRSWMFQNLTDIYGPIPFRDAASAKLTGISNPTYESQEAVYAGLLSDLDEANTLLSTGTESVTGDILYNGSTASWRKFANSLRLRLLMRQSKRVDPTAAMKKIVEDVATYPVFTSNADQASLEYLADIPANESPFYRSGNGGTSTKVTKQLIDYLAQMNDKRMYVYALPTPASSAVDASGNRPDPSKFVYAGDLNGIGSLPNANITSPSGMLWMSIQYSPDLANAKAGEGILMSYSEVQFILAEAAEKGYISGGSTAAESYYLKGIKDQFTYLASRIPANYATSYLKLAPASITADDTYFKQDAVSYTGTSAKKLEKIAIQKWISLYLVGYEAWSEWRRTGIPVIPVGPVGPGYVPRRMFYPADELRINEANYAKGVALLGGADDLKTHVWWDKQ</sequence>
<dbReference type="Proteomes" id="UP000304900">
    <property type="component" value="Unassembled WGS sequence"/>
</dbReference>
<dbReference type="EMBL" id="SZVO01000016">
    <property type="protein sequence ID" value="TKT88098.1"/>
    <property type="molecule type" value="Genomic_DNA"/>
</dbReference>
<evidence type="ECO:0000313" key="2">
    <source>
        <dbReference type="EMBL" id="TKT88098.1"/>
    </source>
</evidence>